<evidence type="ECO:0000313" key="2">
    <source>
        <dbReference type="EMBL" id="ADV47346.1"/>
    </source>
</evidence>
<dbReference type="KEGG" id="nsa:Nitsa_2105"/>
<gene>
    <name evidence="2" type="ordered locus">Nitsa_2105</name>
</gene>
<name>E6X3D3_NITSE</name>
<accession>E6X3D3</accession>
<evidence type="ECO:0000313" key="3">
    <source>
        <dbReference type="Proteomes" id="UP000008633"/>
    </source>
</evidence>
<keyword evidence="3" id="KW-1185">Reference proteome</keyword>
<dbReference type="Pfam" id="PF17792">
    <property type="entry name" value="ThiD2"/>
    <property type="match status" value="1"/>
</dbReference>
<dbReference type="STRING" id="749222.Nitsa_2105"/>
<dbReference type="Proteomes" id="UP000008633">
    <property type="component" value="Chromosome"/>
</dbReference>
<dbReference type="AlphaFoldDB" id="E6X3D3"/>
<proteinExistence type="predicted"/>
<dbReference type="OrthoDB" id="9812206at2"/>
<dbReference type="eggNOG" id="COG0352">
    <property type="taxonomic scope" value="Bacteria"/>
</dbReference>
<evidence type="ECO:0000259" key="1">
    <source>
        <dbReference type="Pfam" id="PF17792"/>
    </source>
</evidence>
<sequence length="144" mass="17213">MNKQETDRLQRIVDANLNRLKEGLRLLEDIQRYFFDRSEYSYRFKELRHSLQAAYDVERLQYRDIENDVAKETTESELKRSRISDLMIANFSRAQESSRVLEEVFKLLDPKLSPLFKNIRYELYALEKELLGLPRKKSTSNSSD</sequence>
<organism evidence="2 3">
    <name type="scientific">Nitratifractor salsuginis (strain DSM 16511 / JCM 12458 / E9I37-1)</name>
    <dbReference type="NCBI Taxonomy" id="749222"/>
    <lineage>
        <taxon>Bacteria</taxon>
        <taxon>Pseudomonadati</taxon>
        <taxon>Campylobacterota</taxon>
        <taxon>Epsilonproteobacteria</taxon>
        <taxon>Campylobacterales</taxon>
        <taxon>Sulfurovaceae</taxon>
        <taxon>Nitratifractor</taxon>
    </lineage>
</organism>
<dbReference type="RefSeq" id="WP_013555031.1">
    <property type="nucleotide sequence ID" value="NC_014935.1"/>
</dbReference>
<dbReference type="InterPro" id="IPR041397">
    <property type="entry name" value="ThiD2"/>
</dbReference>
<dbReference type="EMBL" id="CP002452">
    <property type="protein sequence ID" value="ADV47346.1"/>
    <property type="molecule type" value="Genomic_DNA"/>
</dbReference>
<feature type="domain" description="ThiD2" evidence="1">
    <location>
        <begin position="11"/>
        <end position="129"/>
    </location>
</feature>
<reference evidence="2 3" key="1">
    <citation type="journal article" date="2011" name="Stand. Genomic Sci.">
        <title>Complete genome sequence of Nitratifractor salsuginis type strain (E9I37-1).</title>
        <authorList>
            <person name="Anderson I."/>
            <person name="Sikorski J."/>
            <person name="Zeytun A."/>
            <person name="Nolan M."/>
            <person name="Lapidus A."/>
            <person name="Lucas S."/>
            <person name="Hammon N."/>
            <person name="Deshpande S."/>
            <person name="Cheng J.F."/>
            <person name="Tapia R."/>
            <person name="Han C."/>
            <person name="Goodwin L."/>
            <person name="Pitluck S."/>
            <person name="Liolios K."/>
            <person name="Pagani I."/>
            <person name="Ivanova N."/>
            <person name="Huntemann M."/>
            <person name="Mavromatis K."/>
            <person name="Ovchinikova G."/>
            <person name="Pati A."/>
            <person name="Chen A."/>
            <person name="Palaniappan K."/>
            <person name="Land M."/>
            <person name="Hauser L."/>
            <person name="Brambilla E.M."/>
            <person name="Ngatchou-Djao O.D."/>
            <person name="Rohde M."/>
            <person name="Tindall B.J."/>
            <person name="Goker M."/>
            <person name="Detter J.C."/>
            <person name="Woyke T."/>
            <person name="Bristow J."/>
            <person name="Eisen J.A."/>
            <person name="Markowitz V."/>
            <person name="Hugenholtz P."/>
            <person name="Klenk H.P."/>
            <person name="Kyrpides N.C."/>
        </authorList>
    </citation>
    <scope>NUCLEOTIDE SEQUENCE [LARGE SCALE GENOMIC DNA]</scope>
    <source>
        <strain evidence="3">DSM 16511 / JCM 12458 / E9I37-1</strain>
    </source>
</reference>
<dbReference type="HOGENOM" id="CLU_1884736_0_0_7"/>
<reference evidence="3" key="2">
    <citation type="submission" date="2011-01" db="EMBL/GenBank/DDBJ databases">
        <title>The complete genome of Nitratifractor salsuginis DSM 16511.</title>
        <authorList>
            <consortium name="US DOE Joint Genome Institute (JGI-PGF)"/>
            <person name="Lucas S."/>
            <person name="Copeland A."/>
            <person name="Lapidus A."/>
            <person name="Bruce D."/>
            <person name="Goodwin L."/>
            <person name="Pitluck S."/>
            <person name="Kyrpides N."/>
            <person name="Mavromatis K."/>
            <person name="Ivanova N."/>
            <person name="Mikhailova N."/>
            <person name="Zeytun A."/>
            <person name="Detter J.C."/>
            <person name="Tapia R."/>
            <person name="Han C."/>
            <person name="Land M."/>
            <person name="Hauser L."/>
            <person name="Markowitz V."/>
            <person name="Cheng J.-F."/>
            <person name="Hugenholtz P."/>
            <person name="Woyke T."/>
            <person name="Wu D."/>
            <person name="Tindall B."/>
            <person name="Schuetze A."/>
            <person name="Brambilla E."/>
            <person name="Klenk H.-P."/>
            <person name="Eisen J.A."/>
        </authorList>
    </citation>
    <scope>NUCLEOTIDE SEQUENCE [LARGE SCALE GENOMIC DNA]</scope>
    <source>
        <strain evidence="3">DSM 16511 / JCM 12458 / E9I37-1</strain>
    </source>
</reference>
<protein>
    <recommendedName>
        <fullName evidence="1">ThiD2 domain-containing protein</fullName>
    </recommendedName>
</protein>